<dbReference type="OrthoDB" id="9984419at2759"/>
<comment type="caution">
    <text evidence="5">The sequence shown here is derived from an EMBL/GenBank/DDBJ whole genome shotgun (WGS) entry which is preliminary data.</text>
</comment>
<evidence type="ECO:0000256" key="2">
    <source>
        <dbReference type="SAM" id="MobiDB-lite"/>
    </source>
</evidence>
<dbReference type="SUPFAM" id="SSF54518">
    <property type="entry name" value="Tubby C-terminal domain-like"/>
    <property type="match status" value="1"/>
</dbReference>
<feature type="domain" description="F-box" evidence="3">
    <location>
        <begin position="49"/>
        <end position="86"/>
    </location>
</feature>
<evidence type="ECO:0000259" key="3">
    <source>
        <dbReference type="Pfam" id="PF00646"/>
    </source>
</evidence>
<reference evidence="5 6" key="1">
    <citation type="journal article" date="2020" name="Nat. Food">
        <title>A phased Vanilla planifolia genome enables genetic improvement of flavour and production.</title>
        <authorList>
            <person name="Hasing T."/>
            <person name="Tang H."/>
            <person name="Brym M."/>
            <person name="Khazi F."/>
            <person name="Huang T."/>
            <person name="Chambers A.H."/>
        </authorList>
    </citation>
    <scope>NUCLEOTIDE SEQUENCE [LARGE SCALE GENOMIC DNA]</scope>
    <source>
        <tissue evidence="5">Leaf</tissue>
    </source>
</reference>
<accession>A0A835RQ63</accession>
<dbReference type="Gene3D" id="3.20.90.10">
    <property type="entry name" value="Tubby Protein, Chain A"/>
    <property type="match status" value="1"/>
</dbReference>
<name>A0A835RQ63_VANPL</name>
<dbReference type="InterPro" id="IPR025659">
    <property type="entry name" value="Tubby-like_C"/>
</dbReference>
<protein>
    <submittedName>
        <fullName evidence="5">Uncharacterized protein</fullName>
    </submittedName>
</protein>
<evidence type="ECO:0000259" key="4">
    <source>
        <dbReference type="Pfam" id="PF01167"/>
    </source>
</evidence>
<dbReference type="AlphaFoldDB" id="A0A835RQ63"/>
<dbReference type="InterPro" id="IPR000007">
    <property type="entry name" value="Tubby_C"/>
</dbReference>
<dbReference type="EMBL" id="JADCNL010000001">
    <property type="protein sequence ID" value="KAG0495889.1"/>
    <property type="molecule type" value="Genomic_DNA"/>
</dbReference>
<dbReference type="PANTHER" id="PTHR16517:SF147">
    <property type="entry name" value="TUBBY-LIKE F-BOX PROTEIN 1"/>
    <property type="match status" value="1"/>
</dbReference>
<sequence>MARGMAFLRSCSGSSIDLLGEPRRQQHVKSDGTTGDSGAGDDRWAGMLPDLMRNIIERLEASEERWPLRKNVVSCACVCRRWREITTAVVRSTRETGKITFPSSLKQHLWTKGSFLMATRRFRRGYHTEYIISLDADDLSQGSHAYMGKLRSDFLGTNFMLYDTSPQSDVAKPSSNRLSQRFASKRISSSCSHWKL</sequence>
<feature type="region of interest" description="Disordered" evidence="2">
    <location>
        <begin position="22"/>
        <end position="41"/>
    </location>
</feature>
<dbReference type="InterPro" id="IPR001810">
    <property type="entry name" value="F-box_dom"/>
</dbReference>
<dbReference type="PANTHER" id="PTHR16517">
    <property type="entry name" value="TUBBY-RELATED"/>
    <property type="match status" value="1"/>
</dbReference>
<gene>
    <name evidence="5" type="ORF">HPP92_000580</name>
</gene>
<evidence type="ECO:0000313" key="6">
    <source>
        <dbReference type="Proteomes" id="UP000636800"/>
    </source>
</evidence>
<feature type="domain" description="Tubby C-terminal" evidence="4">
    <location>
        <begin position="104"/>
        <end position="189"/>
    </location>
</feature>
<evidence type="ECO:0000313" key="5">
    <source>
        <dbReference type="EMBL" id="KAG0495889.1"/>
    </source>
</evidence>
<comment type="similarity">
    <text evidence="1">Belongs to the TUB family.</text>
</comment>
<organism evidence="5 6">
    <name type="scientific">Vanilla planifolia</name>
    <name type="common">Vanilla</name>
    <dbReference type="NCBI Taxonomy" id="51239"/>
    <lineage>
        <taxon>Eukaryota</taxon>
        <taxon>Viridiplantae</taxon>
        <taxon>Streptophyta</taxon>
        <taxon>Embryophyta</taxon>
        <taxon>Tracheophyta</taxon>
        <taxon>Spermatophyta</taxon>
        <taxon>Magnoliopsida</taxon>
        <taxon>Liliopsida</taxon>
        <taxon>Asparagales</taxon>
        <taxon>Orchidaceae</taxon>
        <taxon>Vanilloideae</taxon>
        <taxon>Vanilleae</taxon>
        <taxon>Vanilla</taxon>
    </lineage>
</organism>
<dbReference type="Pfam" id="PF00646">
    <property type="entry name" value="F-box"/>
    <property type="match status" value="1"/>
</dbReference>
<proteinExistence type="inferred from homology"/>
<keyword evidence="6" id="KW-1185">Reference proteome</keyword>
<dbReference type="PRINTS" id="PR01573">
    <property type="entry name" value="SUPERTUBBY"/>
</dbReference>
<dbReference type="Pfam" id="PF01167">
    <property type="entry name" value="Tub"/>
    <property type="match status" value="1"/>
</dbReference>
<evidence type="ECO:0000256" key="1">
    <source>
        <dbReference type="ARBA" id="ARBA00007129"/>
    </source>
</evidence>
<dbReference type="Proteomes" id="UP000636800">
    <property type="component" value="Chromosome 1"/>
</dbReference>